<sequence length="396" mass="44767">MKFQEIKNSVYYCGLNDCERKIFDELIPLEHGTTYNSYLVKGSEKIALIDTMYPKKTNLYLKNLDENNITKIDYIIANHGEQDHSGSIPALLEKYPEAVVVTNAVCKNNIIEMLHVDESKIRVVKNDDELSLGDKTLRFMIAPGVHWPDTMFTYLVEDNLLCTCDFLGAHYTFKEDEIFAPDSKELEHSAKRYYTEIMMPFRGVCKKYTQQVKDLNPDMILPSHGPIYKNPKFILDLYADWTADEGKNLVLLPYVSMYGSTEEMIDYLVEKLNAKGIKTEKFDIVTGDLGDLAMGLVDASAIILGSSMVLASPHPMAANVAYLANLLRPKAKIASFVGSYGWGGNLFGKLSEMLSGLKLDVIEPLLVKGKPKKDDFKKLDEMVEIIYTKFSSYHLV</sequence>
<dbReference type="InterPro" id="IPR001279">
    <property type="entry name" value="Metallo-B-lactamas"/>
</dbReference>
<evidence type="ECO:0000313" key="4">
    <source>
        <dbReference type="Proteomes" id="UP000823632"/>
    </source>
</evidence>
<dbReference type="GO" id="GO:0009055">
    <property type="term" value="F:electron transfer activity"/>
    <property type="evidence" value="ECO:0007669"/>
    <property type="project" value="InterPro"/>
</dbReference>
<dbReference type="SUPFAM" id="SSF56281">
    <property type="entry name" value="Metallo-hydrolase/oxidoreductase"/>
    <property type="match status" value="1"/>
</dbReference>
<evidence type="ECO:0000259" key="2">
    <source>
        <dbReference type="PROSITE" id="PS50902"/>
    </source>
</evidence>
<evidence type="ECO:0000313" key="3">
    <source>
        <dbReference type="EMBL" id="MBO8430505.1"/>
    </source>
</evidence>
<dbReference type="SUPFAM" id="SSF52218">
    <property type="entry name" value="Flavoproteins"/>
    <property type="match status" value="1"/>
</dbReference>
<dbReference type="Pfam" id="PF19583">
    <property type="entry name" value="ODP"/>
    <property type="match status" value="1"/>
</dbReference>
<dbReference type="Gene3D" id="3.60.15.10">
    <property type="entry name" value="Ribonuclease Z/Hydroxyacylglutathione hydrolase-like"/>
    <property type="match status" value="1"/>
</dbReference>
<dbReference type="AlphaFoldDB" id="A0A9D9GXA6"/>
<gene>
    <name evidence="3" type="ORF">IAC76_03890</name>
</gene>
<dbReference type="InterPro" id="IPR016440">
    <property type="entry name" value="Rubredoxin-O_OxRdtase"/>
</dbReference>
<comment type="similarity">
    <text evidence="1">In the N-terminal section; belongs to the zinc metallo-hydrolase group 3 family.</text>
</comment>
<evidence type="ECO:0000256" key="1">
    <source>
        <dbReference type="ARBA" id="ARBA00007121"/>
    </source>
</evidence>
<feature type="domain" description="Flavodoxin-like" evidence="2">
    <location>
        <begin position="250"/>
        <end position="387"/>
    </location>
</feature>
<dbReference type="PIRSF" id="PIRSF005243">
    <property type="entry name" value="ROO"/>
    <property type="match status" value="1"/>
</dbReference>
<dbReference type="InterPro" id="IPR036866">
    <property type="entry name" value="RibonucZ/Hydroxyglut_hydro"/>
</dbReference>
<dbReference type="PANTHER" id="PTHR43717:SF1">
    <property type="entry name" value="ANAEROBIC NITRIC OXIDE REDUCTASE FLAVORUBREDOXIN"/>
    <property type="match status" value="1"/>
</dbReference>
<dbReference type="PROSITE" id="PS50902">
    <property type="entry name" value="FLAVODOXIN_LIKE"/>
    <property type="match status" value="1"/>
</dbReference>
<dbReference type="GO" id="GO:0010181">
    <property type="term" value="F:FMN binding"/>
    <property type="evidence" value="ECO:0007669"/>
    <property type="project" value="InterPro"/>
</dbReference>
<reference evidence="3" key="1">
    <citation type="submission" date="2020-10" db="EMBL/GenBank/DDBJ databases">
        <authorList>
            <person name="Gilroy R."/>
        </authorList>
    </citation>
    <scope>NUCLEOTIDE SEQUENCE</scope>
    <source>
        <strain evidence="3">10192</strain>
    </source>
</reference>
<dbReference type="GO" id="GO:0016491">
    <property type="term" value="F:oxidoreductase activity"/>
    <property type="evidence" value="ECO:0007669"/>
    <property type="project" value="InterPro"/>
</dbReference>
<dbReference type="GO" id="GO:0046872">
    <property type="term" value="F:metal ion binding"/>
    <property type="evidence" value="ECO:0007669"/>
    <property type="project" value="InterPro"/>
</dbReference>
<name>A0A9D9GXA6_9BACT</name>
<dbReference type="SMART" id="SM00849">
    <property type="entry name" value="Lactamase_B"/>
    <property type="match status" value="1"/>
</dbReference>
<dbReference type="InterPro" id="IPR008254">
    <property type="entry name" value="Flavodoxin/NO_synth"/>
</dbReference>
<dbReference type="CDD" id="cd07709">
    <property type="entry name" value="flavodiiron_proteins_MBL-fold"/>
    <property type="match status" value="1"/>
</dbReference>
<dbReference type="InterPro" id="IPR029039">
    <property type="entry name" value="Flavoprotein-like_sf"/>
</dbReference>
<protein>
    <submittedName>
        <fullName evidence="3">FprA family A-type flavoprotein</fullName>
    </submittedName>
</protein>
<dbReference type="PANTHER" id="PTHR43717">
    <property type="entry name" value="ANAEROBIC NITRIC OXIDE REDUCTASE FLAVORUBREDOXIN"/>
    <property type="match status" value="1"/>
</dbReference>
<organism evidence="3 4">
    <name type="scientific">Candidatus Scatousia excrementipullorum</name>
    <dbReference type="NCBI Taxonomy" id="2840936"/>
    <lineage>
        <taxon>Bacteria</taxon>
        <taxon>Candidatus Scatousia</taxon>
    </lineage>
</organism>
<reference evidence="3" key="2">
    <citation type="journal article" date="2021" name="PeerJ">
        <title>Extensive microbial diversity within the chicken gut microbiome revealed by metagenomics and culture.</title>
        <authorList>
            <person name="Gilroy R."/>
            <person name="Ravi A."/>
            <person name="Getino M."/>
            <person name="Pursley I."/>
            <person name="Horton D.L."/>
            <person name="Alikhan N.F."/>
            <person name="Baker D."/>
            <person name="Gharbi K."/>
            <person name="Hall N."/>
            <person name="Watson M."/>
            <person name="Adriaenssens E.M."/>
            <person name="Foster-Nyarko E."/>
            <person name="Jarju S."/>
            <person name="Secka A."/>
            <person name="Antonio M."/>
            <person name="Oren A."/>
            <person name="Chaudhuri R.R."/>
            <person name="La Ragione R."/>
            <person name="Hildebrand F."/>
            <person name="Pallen M.J."/>
        </authorList>
    </citation>
    <scope>NUCLEOTIDE SEQUENCE</scope>
    <source>
        <strain evidence="3">10192</strain>
    </source>
</reference>
<dbReference type="Proteomes" id="UP000823632">
    <property type="component" value="Unassembled WGS sequence"/>
</dbReference>
<dbReference type="EMBL" id="JADIND010000082">
    <property type="protein sequence ID" value="MBO8430505.1"/>
    <property type="molecule type" value="Genomic_DNA"/>
</dbReference>
<proteinExistence type="inferred from homology"/>
<accession>A0A9D9GXA6</accession>
<dbReference type="Gene3D" id="3.40.50.360">
    <property type="match status" value="1"/>
</dbReference>
<comment type="caution">
    <text evidence="3">The sequence shown here is derived from an EMBL/GenBank/DDBJ whole genome shotgun (WGS) entry which is preliminary data.</text>
</comment>
<dbReference type="InterPro" id="IPR045761">
    <property type="entry name" value="ODP_dom"/>
</dbReference>